<sequence>MSSKVRWASLFGYSIEGAIAKAFTWRLAGLACHKSPFSEASGPLASLEHHRGQARIPKSGHERSTSQHFVTRSINQSTSSTSPRSEIQLQQIQQTYSSHYSNLLITRLHHPRFSSPNSHQLQSNHHIISTSTFTSFFTPSMLQSGHKRAQSPNSFPSSSESSGEDHAPTSTRRGGTRRGRGGGQTGSQPTRRPKRPCTNTTQLAADIQTDDHNLDSDVEDQEETNEVITLHNYHQIGLKWGPARAENYLTNLDTPKTNRPSTIGLFEAQSVQSAYNLDKTMLCIVLKCSRQVLDEALLEGPLSRQPNSYTNYQTYSIAATTTKMPPTGISQGFKQQNKTVGSTWSAYEPEEREIFTPSLFERLCVATSEAYALTQTPLGIPGILPNISAPEPNTNSGLTPLTPDEAERYIPVFERLVNLSKVSRDMHQGRLWRHSGKSQNSTREQLIKLEVNRIVRQLKVLNHQFNLHFHLLLASWNPASSTRQALFQDKYTSCARWMRLQKKNHLLECLTFESTKAPEHLRPQGPAQAKTQSESAARQANARAQLAQELNNLIAPFLRNGYLGKGDAHPKCPDLQAAFTKKAFRGDIHLMFRCSTDSRITEDMLSKGPSNLTNNKVEVWLDEIGSKRYTIYKVPTPLKNKRSNKKSRASDNITPEEAALDDSIDAEGQLLAEIFDQ</sequence>
<dbReference type="EMBL" id="GL883110">
    <property type="protein sequence ID" value="EGG06039.1"/>
    <property type="molecule type" value="Genomic_DNA"/>
</dbReference>
<feature type="region of interest" description="Disordered" evidence="1">
    <location>
        <begin position="519"/>
        <end position="538"/>
    </location>
</feature>
<dbReference type="HOGENOM" id="CLU_026101_0_0_1"/>
<feature type="compositionally biased region" description="Low complexity" evidence="1">
    <location>
        <begin position="151"/>
        <end position="161"/>
    </location>
</feature>
<evidence type="ECO:0000313" key="3">
    <source>
        <dbReference type="Proteomes" id="UP000001072"/>
    </source>
</evidence>
<feature type="region of interest" description="Disordered" evidence="1">
    <location>
        <begin position="141"/>
        <end position="198"/>
    </location>
</feature>
<proteinExistence type="predicted"/>
<dbReference type="AlphaFoldDB" id="F4RNT1"/>
<feature type="compositionally biased region" description="Polar residues" evidence="1">
    <location>
        <begin position="66"/>
        <end position="88"/>
    </location>
</feature>
<dbReference type="RefSeq" id="XP_007410690.1">
    <property type="nucleotide sequence ID" value="XM_007410628.1"/>
</dbReference>
<keyword evidence="3" id="KW-1185">Reference proteome</keyword>
<feature type="region of interest" description="Disordered" evidence="1">
    <location>
        <begin position="54"/>
        <end position="88"/>
    </location>
</feature>
<accession>F4RNT1</accession>
<evidence type="ECO:0000256" key="1">
    <source>
        <dbReference type="SAM" id="MobiDB-lite"/>
    </source>
</evidence>
<name>F4RNT1_MELLP</name>
<reference evidence="3" key="1">
    <citation type="journal article" date="2011" name="Proc. Natl. Acad. Sci. U.S.A.">
        <title>Obligate biotrophy features unraveled by the genomic analysis of rust fungi.</title>
        <authorList>
            <person name="Duplessis S."/>
            <person name="Cuomo C.A."/>
            <person name="Lin Y.-C."/>
            <person name="Aerts A."/>
            <person name="Tisserant E."/>
            <person name="Veneault-Fourrey C."/>
            <person name="Joly D.L."/>
            <person name="Hacquard S."/>
            <person name="Amselem J."/>
            <person name="Cantarel B.L."/>
            <person name="Chiu R."/>
            <person name="Coutinho P.M."/>
            <person name="Feau N."/>
            <person name="Field M."/>
            <person name="Frey P."/>
            <person name="Gelhaye E."/>
            <person name="Goldberg J."/>
            <person name="Grabherr M.G."/>
            <person name="Kodira C.D."/>
            <person name="Kohler A."/>
            <person name="Kuees U."/>
            <person name="Lindquist E.A."/>
            <person name="Lucas S.M."/>
            <person name="Mago R."/>
            <person name="Mauceli E."/>
            <person name="Morin E."/>
            <person name="Murat C."/>
            <person name="Pangilinan J.L."/>
            <person name="Park R."/>
            <person name="Pearson M."/>
            <person name="Quesneville H."/>
            <person name="Rouhier N."/>
            <person name="Sakthikumar S."/>
            <person name="Salamov A.A."/>
            <person name="Schmutz J."/>
            <person name="Selles B."/>
            <person name="Shapiro H."/>
            <person name="Tanguay P."/>
            <person name="Tuskan G.A."/>
            <person name="Henrissat B."/>
            <person name="Van de Peer Y."/>
            <person name="Rouze P."/>
            <person name="Ellis J.G."/>
            <person name="Dodds P.N."/>
            <person name="Schein J.E."/>
            <person name="Zhong S."/>
            <person name="Hamelin R.C."/>
            <person name="Grigoriev I.V."/>
            <person name="Szabo L.J."/>
            <person name="Martin F."/>
        </authorList>
    </citation>
    <scope>NUCLEOTIDE SEQUENCE [LARGE SCALE GENOMIC DNA]</scope>
    <source>
        <strain evidence="3">98AG31 / pathotype 3-4-7</strain>
    </source>
</reference>
<dbReference type="KEGG" id="mlr:MELLADRAFT_63734"/>
<dbReference type="GeneID" id="18930139"/>
<dbReference type="InParanoid" id="F4RNT1"/>
<gene>
    <name evidence="2" type="ORF">MELLADRAFT_63734</name>
</gene>
<dbReference type="Proteomes" id="UP000001072">
    <property type="component" value="Unassembled WGS sequence"/>
</dbReference>
<evidence type="ECO:0000313" key="2">
    <source>
        <dbReference type="EMBL" id="EGG06039.1"/>
    </source>
</evidence>
<organism evidence="3">
    <name type="scientific">Melampsora larici-populina (strain 98AG31 / pathotype 3-4-7)</name>
    <name type="common">Poplar leaf rust fungus</name>
    <dbReference type="NCBI Taxonomy" id="747676"/>
    <lineage>
        <taxon>Eukaryota</taxon>
        <taxon>Fungi</taxon>
        <taxon>Dikarya</taxon>
        <taxon>Basidiomycota</taxon>
        <taxon>Pucciniomycotina</taxon>
        <taxon>Pucciniomycetes</taxon>
        <taxon>Pucciniales</taxon>
        <taxon>Melampsoraceae</taxon>
        <taxon>Melampsora</taxon>
    </lineage>
</organism>
<protein>
    <submittedName>
        <fullName evidence="2">Uncharacterized protein</fullName>
    </submittedName>
</protein>
<dbReference type="VEuPathDB" id="FungiDB:MELLADRAFT_63734"/>